<reference evidence="3 5" key="1">
    <citation type="submission" date="2016-03" db="EMBL/GenBank/DDBJ databases">
        <title>Spore heat resistance.</title>
        <authorList>
            <person name="Boekhorst J."/>
            <person name="Berendsen E.M."/>
            <person name="Wells-Bennik M.H."/>
            <person name="Kuipers O.P."/>
        </authorList>
    </citation>
    <scope>NUCLEOTIDE SEQUENCE [LARGE SCALE GENOMIC DNA]</scope>
    <source>
        <strain evidence="3 5">AF16</strain>
    </source>
</reference>
<feature type="domain" description="VanZ-like" evidence="2">
    <location>
        <begin position="38"/>
        <end position="160"/>
    </location>
</feature>
<dbReference type="InterPro" id="IPR053150">
    <property type="entry name" value="Teicoplanin_resist-assoc"/>
</dbReference>
<proteinExistence type="predicted"/>
<evidence type="ECO:0000313" key="5">
    <source>
        <dbReference type="Proteomes" id="UP000078336"/>
    </source>
</evidence>
<dbReference type="Proteomes" id="UP000078336">
    <property type="component" value="Unassembled WGS sequence"/>
</dbReference>
<feature type="transmembrane region" description="Helical" evidence="1">
    <location>
        <begin position="82"/>
        <end position="101"/>
    </location>
</feature>
<feature type="transmembrane region" description="Helical" evidence="1">
    <location>
        <begin position="143"/>
        <end position="164"/>
    </location>
</feature>
<dbReference type="Pfam" id="PF04892">
    <property type="entry name" value="VanZ"/>
    <property type="match status" value="1"/>
</dbReference>
<evidence type="ECO:0000256" key="1">
    <source>
        <dbReference type="SAM" id="Phobius"/>
    </source>
</evidence>
<feature type="transmembrane region" description="Helical" evidence="1">
    <location>
        <begin position="6"/>
        <end position="25"/>
    </location>
</feature>
<protein>
    <submittedName>
        <fullName evidence="4">Antibiotic resistance protein VanZ</fullName>
    </submittedName>
    <submittedName>
        <fullName evidence="3">Putative VanZ family protein</fullName>
    </submittedName>
</protein>
<dbReference type="EMBL" id="LUCQ01000079">
    <property type="protein sequence ID" value="OAO79881.1"/>
    <property type="molecule type" value="Genomic_DNA"/>
</dbReference>
<sequence>MRIYFEGPLFVIFFAMGVMFIWIKFRKERIRFFFLSSFFLYICLLIKYTQFPITLFLGNSFKQNIDEIINVVPFINLHRSPINYILNIFMTVPFGIIFPFIKKVNSKEKILWSLLVPLVIEGLQLIQFILTSYSERIVDINDILMNTFGIWIGYYLYRVLVLFVENYSKINKDIKRSSLVNFIIHHNKR</sequence>
<dbReference type="Proteomes" id="UP000286434">
    <property type="component" value="Unassembled WGS sequence"/>
</dbReference>
<dbReference type="PATRIC" id="fig|33934.6.peg.2846"/>
<keyword evidence="1" id="KW-0812">Transmembrane</keyword>
<gene>
    <name evidence="4" type="ORF">EA138_09535</name>
    <name evidence="3" type="ORF">TAF16_1308</name>
</gene>
<feature type="transmembrane region" description="Helical" evidence="1">
    <location>
        <begin position="32"/>
        <end position="51"/>
    </location>
</feature>
<dbReference type="RefSeq" id="WP_004893111.1">
    <property type="nucleotide sequence ID" value="NZ_JABJUR010000040.1"/>
</dbReference>
<evidence type="ECO:0000313" key="3">
    <source>
        <dbReference type="EMBL" id="OAO79881.1"/>
    </source>
</evidence>
<organism evidence="3 5">
    <name type="scientific">Anoxybacillus flavithermus</name>
    <dbReference type="NCBI Taxonomy" id="33934"/>
    <lineage>
        <taxon>Bacteria</taxon>
        <taxon>Bacillati</taxon>
        <taxon>Bacillota</taxon>
        <taxon>Bacilli</taxon>
        <taxon>Bacillales</taxon>
        <taxon>Anoxybacillaceae</taxon>
        <taxon>Anoxybacillus</taxon>
    </lineage>
</organism>
<evidence type="ECO:0000313" key="4">
    <source>
        <dbReference type="EMBL" id="RWU12424.1"/>
    </source>
</evidence>
<feature type="transmembrane region" description="Helical" evidence="1">
    <location>
        <begin position="110"/>
        <end position="131"/>
    </location>
</feature>
<evidence type="ECO:0000313" key="6">
    <source>
        <dbReference type="Proteomes" id="UP000286434"/>
    </source>
</evidence>
<reference evidence="4 6" key="2">
    <citation type="submission" date="2019-01" db="EMBL/GenBank/DDBJ databases">
        <title>Anoxybacillus flavithermus in powdered infant formula.</title>
        <authorList>
            <person name="Rhee M.S."/>
            <person name="Choi I.-G."/>
            <person name="Cho T.J."/>
            <person name="Park B."/>
        </authorList>
    </citation>
    <scope>NUCLEOTIDE SEQUENCE [LARGE SCALE GENOMIC DNA]</scope>
    <source>
        <strain evidence="4 6">FHS-PPAM212</strain>
    </source>
</reference>
<keyword evidence="1" id="KW-0472">Membrane</keyword>
<evidence type="ECO:0000259" key="2">
    <source>
        <dbReference type="Pfam" id="PF04892"/>
    </source>
</evidence>
<accession>A0A178TCG6</accession>
<dbReference type="EMBL" id="SBBW01000037">
    <property type="protein sequence ID" value="RWU12424.1"/>
    <property type="molecule type" value="Genomic_DNA"/>
</dbReference>
<dbReference type="InterPro" id="IPR006976">
    <property type="entry name" value="VanZ-like"/>
</dbReference>
<keyword evidence="1" id="KW-1133">Transmembrane helix</keyword>
<name>A0A178TCG6_9BACL</name>
<dbReference type="OrthoDB" id="9805025at2"/>
<comment type="caution">
    <text evidence="3">The sequence shown here is derived from an EMBL/GenBank/DDBJ whole genome shotgun (WGS) entry which is preliminary data.</text>
</comment>
<dbReference type="AlphaFoldDB" id="A0A178TCG6"/>
<keyword evidence="5" id="KW-1185">Reference proteome</keyword>
<dbReference type="PANTHER" id="PTHR36834:SF1">
    <property type="entry name" value="INTEGRAL MEMBRANE PROTEIN"/>
    <property type="match status" value="1"/>
</dbReference>
<dbReference type="PANTHER" id="PTHR36834">
    <property type="entry name" value="MEMBRANE PROTEIN-RELATED"/>
    <property type="match status" value="1"/>
</dbReference>